<evidence type="ECO:0000313" key="1">
    <source>
        <dbReference type="EMBL" id="KKM17261.1"/>
    </source>
</evidence>
<feature type="non-terminal residue" evidence="1">
    <location>
        <position position="87"/>
    </location>
</feature>
<organism evidence="1">
    <name type="scientific">marine sediment metagenome</name>
    <dbReference type="NCBI Taxonomy" id="412755"/>
    <lineage>
        <taxon>unclassified sequences</taxon>
        <taxon>metagenomes</taxon>
        <taxon>ecological metagenomes</taxon>
    </lineage>
</organism>
<gene>
    <name evidence="1" type="ORF">LCGC14_1677620</name>
</gene>
<protein>
    <submittedName>
        <fullName evidence="1">Uncharacterized protein</fullName>
    </submittedName>
</protein>
<dbReference type="EMBL" id="LAZR01014495">
    <property type="protein sequence ID" value="KKM17261.1"/>
    <property type="molecule type" value="Genomic_DNA"/>
</dbReference>
<dbReference type="AlphaFoldDB" id="A0A0F9HPN7"/>
<accession>A0A0F9HPN7</accession>
<sequence>MKLSMRAILYKTMVYFPNDVVLSGLFQLGMGMVIVVRRNEDLSYCLGTVERLGHEESLNKVLKQTEEFLNKYDSNPGKYRREVIERA</sequence>
<name>A0A0F9HPN7_9ZZZZ</name>
<comment type="caution">
    <text evidence="1">The sequence shown here is derived from an EMBL/GenBank/DDBJ whole genome shotgun (WGS) entry which is preliminary data.</text>
</comment>
<reference evidence="1" key="1">
    <citation type="journal article" date="2015" name="Nature">
        <title>Complex archaea that bridge the gap between prokaryotes and eukaryotes.</title>
        <authorList>
            <person name="Spang A."/>
            <person name="Saw J.H."/>
            <person name="Jorgensen S.L."/>
            <person name="Zaremba-Niedzwiedzka K."/>
            <person name="Martijn J."/>
            <person name="Lind A.E."/>
            <person name="van Eijk R."/>
            <person name="Schleper C."/>
            <person name="Guy L."/>
            <person name="Ettema T.J."/>
        </authorList>
    </citation>
    <scope>NUCLEOTIDE SEQUENCE</scope>
</reference>
<proteinExistence type="predicted"/>